<proteinExistence type="predicted"/>
<dbReference type="GO" id="GO:0005524">
    <property type="term" value="F:ATP binding"/>
    <property type="evidence" value="ECO:0007669"/>
    <property type="project" value="InterPro"/>
</dbReference>
<dbReference type="InterPro" id="IPR003959">
    <property type="entry name" value="ATPase_AAA_core"/>
</dbReference>
<sequence>MLIRFNVKNFLSFDSEDRASHDTSSQEFSMIPGKVRSKEDHVLKSSKQNLLKFAAIYGANAAGKSNLIKAMAFFKNCTLNGSALPQDANLYCKTDPSNKDKPSYFEAEFIVGDEAYAYGFEVILSTGIFVSEWLCKLSPTKEEYLFKKEDAQHNYEFGGPLAKNQMLSVLVSSFYGSNGLFLNFINRTMAGFYKTNPQAEVLRTAFNWIANNLDINYPANPLSTSSFLANEEALCQASKLLKAFGTGIENVKSVQVPLEKVAPFFPPLWLQNVAKQMELSSTPKNDIFIRDRNEIFVVKMERGKRDKAYSIQFKHNFQNSTLFKMAEESDGTARLFDLLEILLSKTSKTYVIDELDRCLHPCLSYQFVKAFFEYSKNRDVQLIVTTHESRLMDFDLLRRDEIWFVNKNKNGASDIYSLEEYNERFDKKIDKAYLEGRYGGVPLFTSIFPIEEG</sequence>
<dbReference type="PANTHER" id="PTHR40396">
    <property type="entry name" value="ATPASE-LIKE PROTEIN"/>
    <property type="match status" value="1"/>
</dbReference>
<feature type="domain" description="ATPase AAA-type core" evidence="1">
    <location>
        <begin position="53"/>
        <end position="393"/>
    </location>
</feature>
<gene>
    <name evidence="2" type="ORF">SAMN02745108_02919</name>
</gene>
<evidence type="ECO:0000313" key="2">
    <source>
        <dbReference type="EMBL" id="SKA21696.1"/>
    </source>
</evidence>
<dbReference type="Pfam" id="PF13304">
    <property type="entry name" value="AAA_21"/>
    <property type="match status" value="1"/>
</dbReference>
<dbReference type="AlphaFoldDB" id="A0A1T4S0R4"/>
<evidence type="ECO:0000259" key="1">
    <source>
        <dbReference type="Pfam" id="PF13304"/>
    </source>
</evidence>
<dbReference type="EMBL" id="FUWU01000099">
    <property type="protein sequence ID" value="SKA21696.1"/>
    <property type="molecule type" value="Genomic_DNA"/>
</dbReference>
<dbReference type="InterPro" id="IPR027417">
    <property type="entry name" value="P-loop_NTPase"/>
</dbReference>
<dbReference type="STRING" id="28122.SAMN02745108_02919"/>
<dbReference type="Gene3D" id="3.40.50.300">
    <property type="entry name" value="P-loop containing nucleotide triphosphate hydrolases"/>
    <property type="match status" value="1"/>
</dbReference>
<dbReference type="GO" id="GO:0016887">
    <property type="term" value="F:ATP hydrolysis activity"/>
    <property type="evidence" value="ECO:0007669"/>
    <property type="project" value="InterPro"/>
</dbReference>
<name>A0A1T4S0R4_9BACT</name>
<dbReference type="PANTHER" id="PTHR40396:SF1">
    <property type="entry name" value="ATPASE AAA-TYPE CORE DOMAIN-CONTAINING PROTEIN"/>
    <property type="match status" value="1"/>
</dbReference>
<dbReference type="SUPFAM" id="SSF52540">
    <property type="entry name" value="P-loop containing nucleoside triphosphate hydrolases"/>
    <property type="match status" value="1"/>
</dbReference>
<reference evidence="2 3" key="1">
    <citation type="submission" date="2017-02" db="EMBL/GenBank/DDBJ databases">
        <authorList>
            <person name="Peterson S.W."/>
        </authorList>
    </citation>
    <scope>NUCLEOTIDE SEQUENCE [LARGE SCALE GENOMIC DNA]</scope>
    <source>
        <strain evidence="2 3">ATCC 43854</strain>
    </source>
</reference>
<accession>A0A1T4S0R4</accession>
<evidence type="ECO:0000313" key="3">
    <source>
        <dbReference type="Proteomes" id="UP000190449"/>
    </source>
</evidence>
<organism evidence="2 3">
    <name type="scientific">Fibrobacter intestinalis</name>
    <dbReference type="NCBI Taxonomy" id="28122"/>
    <lineage>
        <taxon>Bacteria</taxon>
        <taxon>Pseudomonadati</taxon>
        <taxon>Fibrobacterota</taxon>
        <taxon>Fibrobacteria</taxon>
        <taxon>Fibrobacterales</taxon>
        <taxon>Fibrobacteraceae</taxon>
        <taxon>Fibrobacter</taxon>
    </lineage>
</organism>
<protein>
    <recommendedName>
        <fullName evidence="1">ATPase AAA-type core domain-containing protein</fullName>
    </recommendedName>
</protein>
<dbReference type="Proteomes" id="UP000190449">
    <property type="component" value="Unassembled WGS sequence"/>
</dbReference>